<keyword evidence="1" id="KW-0689">Ribosomal protein</keyword>
<keyword evidence="2" id="KW-1185">Reference proteome</keyword>
<reference evidence="1 2" key="1">
    <citation type="submission" date="2020-08" db="EMBL/GenBank/DDBJ databases">
        <title>Genomic Encyclopedia of Type Strains, Phase IV (KMG-IV): sequencing the most valuable type-strain genomes for metagenomic binning, comparative biology and taxonomic classification.</title>
        <authorList>
            <person name="Goeker M."/>
        </authorList>
    </citation>
    <scope>NUCLEOTIDE SEQUENCE [LARGE SCALE GENOMIC DNA]</scope>
    <source>
        <strain evidence="1 2">DSM 23958</strain>
    </source>
</reference>
<dbReference type="Proteomes" id="UP000554837">
    <property type="component" value="Unassembled WGS sequence"/>
</dbReference>
<keyword evidence="1" id="KW-0687">Ribonucleoprotein</keyword>
<evidence type="ECO:0000313" key="2">
    <source>
        <dbReference type="Proteomes" id="UP000554837"/>
    </source>
</evidence>
<proteinExistence type="predicted"/>
<accession>A0A840S2D5</accession>
<dbReference type="EMBL" id="JACHHO010000004">
    <property type="protein sequence ID" value="MBB5205347.1"/>
    <property type="molecule type" value="Genomic_DNA"/>
</dbReference>
<name>A0A840S2D5_9BURK</name>
<organism evidence="1 2">
    <name type="scientific">Inhella inkyongensis</name>
    <dbReference type="NCBI Taxonomy" id="392593"/>
    <lineage>
        <taxon>Bacteria</taxon>
        <taxon>Pseudomonadati</taxon>
        <taxon>Pseudomonadota</taxon>
        <taxon>Betaproteobacteria</taxon>
        <taxon>Burkholderiales</taxon>
        <taxon>Sphaerotilaceae</taxon>
        <taxon>Inhella</taxon>
    </lineage>
</organism>
<dbReference type="GO" id="GO:0005840">
    <property type="term" value="C:ribosome"/>
    <property type="evidence" value="ECO:0007669"/>
    <property type="project" value="UniProtKB-KW"/>
</dbReference>
<sequence>MIILGGVLAASLALMTGCDRNAGQNSRNDQHAQIAGASRQLPNEVIPPRCSSFASSSEHDQYPFRYGVGFIVAEPAASGLSSRACRTNGFGFNRFLVRNGGWLNEYDLSAKKKIDDLEPIDGFLVVVLGIVDRQSVPASTDLSVIGRPQTFTGVPLTKWTATAAEIEAFNKANPSRNTTSSPAWSINDTVDVRTGQPIHLGCIAPAGSSLAGDYLYTATFNTKVDQGQSSCTMWFSVDLGDIGLAVVKVMGFHPSNAPTVVDKVSQELKQRIRKFGT</sequence>
<dbReference type="AlphaFoldDB" id="A0A840S2D5"/>
<gene>
    <name evidence="1" type="ORF">HNQ51_002666</name>
</gene>
<evidence type="ECO:0000313" key="1">
    <source>
        <dbReference type="EMBL" id="MBB5205347.1"/>
    </source>
</evidence>
<protein>
    <submittedName>
        <fullName evidence="1">Ribosomal protein L13E</fullName>
    </submittedName>
</protein>
<comment type="caution">
    <text evidence="1">The sequence shown here is derived from an EMBL/GenBank/DDBJ whole genome shotgun (WGS) entry which is preliminary data.</text>
</comment>
<dbReference type="RefSeq" id="WP_138856710.1">
    <property type="nucleotide sequence ID" value="NZ_CP040709.1"/>
</dbReference>